<dbReference type="AlphaFoldDB" id="A0A7W2EL62"/>
<dbReference type="InterPro" id="IPR051344">
    <property type="entry name" value="Vgb"/>
</dbReference>
<dbReference type="PANTHER" id="PTHR40274:SF3">
    <property type="entry name" value="VIRGINIAMYCIN B LYASE"/>
    <property type="match status" value="1"/>
</dbReference>
<dbReference type="Pfam" id="PF13620">
    <property type="entry name" value="CarboxypepD_reg"/>
    <property type="match status" value="1"/>
</dbReference>
<keyword evidence="2" id="KW-0378">Hydrolase</keyword>
<proteinExistence type="predicted"/>
<accession>A0A7W2EL62</accession>
<keyword evidence="1" id="KW-0732">Signal</keyword>
<dbReference type="Proteomes" id="UP000566711">
    <property type="component" value="Unassembled WGS sequence"/>
</dbReference>
<dbReference type="InterPro" id="IPR008969">
    <property type="entry name" value="CarboxyPept-like_regulatory"/>
</dbReference>
<dbReference type="GO" id="GO:0004180">
    <property type="term" value="F:carboxypeptidase activity"/>
    <property type="evidence" value="ECO:0007669"/>
    <property type="project" value="UniProtKB-KW"/>
</dbReference>
<dbReference type="Gene3D" id="1.10.760.10">
    <property type="entry name" value="Cytochrome c-like domain"/>
    <property type="match status" value="1"/>
</dbReference>
<dbReference type="GO" id="GO:0020037">
    <property type="term" value="F:heme binding"/>
    <property type="evidence" value="ECO:0007669"/>
    <property type="project" value="InterPro"/>
</dbReference>
<dbReference type="InterPro" id="IPR036909">
    <property type="entry name" value="Cyt_c-like_dom_sf"/>
</dbReference>
<keyword evidence="2" id="KW-0645">Protease</keyword>
<keyword evidence="2" id="KW-0121">Carboxypeptidase</keyword>
<dbReference type="InterPro" id="IPR015943">
    <property type="entry name" value="WD40/YVTN_repeat-like_dom_sf"/>
</dbReference>
<dbReference type="SUPFAM" id="SSF63829">
    <property type="entry name" value="Calcium-dependent phosphotriesterase"/>
    <property type="match status" value="1"/>
</dbReference>
<sequence length="601" mass="66182">MKSTTQLRHTTLIAALGLGLGLSHAASAVNLSGTVALENGKPVLGAMVTVYNEAKDRKETVYTAADGSYAIRTDFGGKLAVHTRLANFEDSSTEATLGANENATINFTVKHFATPQAESDALSASAHNARLPWASSEDKKPFVSQCMYCHQIGNALTRPPRPQSAWKATIARMEGYFAQLSGSEVETISGVLTRGFDGKPVLAKHDYAPTPELARAKVEQWLVGDGMSFIHDTDVGEDDKLYGTDEGHDIIWVLDRKTHKIEKYPLPASDLPVGGKFSGQQLPIGIFTGKHGPHSTAQAKDGRIWITNALSSTLMSFDPVSHAFKVYPIPGDVLYPHTIRIDQEGIVWWTNVASNQVGRFDPKTEQMKVIRLPSNGFFRWVSDMLFPTIVELTSWFPGKNLHLDLSHQKWLGHNILAFPYGIDINPKDGSVWYAKLYASKIGRVDPKTLEVTEYDTPMKGPRRPRFDKHGVLWIPAFDDSGLMAFDTATKQFSSYQLPVLAKGEHEVPYALNVHPKTGDVWITANNSDRVLRFTPATKTFLSYPSPTRVTVLRDLVFTKDGRVCSSLSNLPAYGTEDGLDSFMCINPDGGEQDRAAMGKVK</sequence>
<evidence type="ECO:0000313" key="2">
    <source>
        <dbReference type="EMBL" id="MBA5607957.1"/>
    </source>
</evidence>
<evidence type="ECO:0000313" key="3">
    <source>
        <dbReference type="Proteomes" id="UP000566711"/>
    </source>
</evidence>
<protein>
    <submittedName>
        <fullName evidence="2">Carboxypeptidase regulatory-like domain-containing protein</fullName>
    </submittedName>
</protein>
<dbReference type="Gene3D" id="2.130.10.10">
    <property type="entry name" value="YVTN repeat-like/Quinoprotein amine dehydrogenase"/>
    <property type="match status" value="2"/>
</dbReference>
<reference evidence="2 3" key="1">
    <citation type="submission" date="2020-07" db="EMBL/GenBank/DDBJ databases">
        <title>Novel species isolated from subtropical streams in China.</title>
        <authorList>
            <person name="Lu H."/>
        </authorList>
    </citation>
    <scope>NUCLEOTIDE SEQUENCE [LARGE SCALE GENOMIC DNA]</scope>
    <source>
        <strain evidence="2 3">FT3S</strain>
    </source>
</reference>
<dbReference type="GO" id="GO:0009055">
    <property type="term" value="F:electron transfer activity"/>
    <property type="evidence" value="ECO:0007669"/>
    <property type="project" value="InterPro"/>
</dbReference>
<comment type="caution">
    <text evidence="2">The sequence shown here is derived from an EMBL/GenBank/DDBJ whole genome shotgun (WGS) entry which is preliminary data.</text>
</comment>
<gene>
    <name evidence="2" type="ORF">H3H36_21600</name>
</gene>
<name>A0A7W2EL62_9BURK</name>
<dbReference type="EMBL" id="JACEZS010000023">
    <property type="protein sequence ID" value="MBA5607957.1"/>
    <property type="molecule type" value="Genomic_DNA"/>
</dbReference>
<organism evidence="2 3">
    <name type="scientific">Rugamonas fusca</name>
    <dbReference type="NCBI Taxonomy" id="2758568"/>
    <lineage>
        <taxon>Bacteria</taxon>
        <taxon>Pseudomonadati</taxon>
        <taxon>Pseudomonadota</taxon>
        <taxon>Betaproteobacteria</taxon>
        <taxon>Burkholderiales</taxon>
        <taxon>Oxalobacteraceae</taxon>
        <taxon>Telluria group</taxon>
        <taxon>Rugamonas</taxon>
    </lineage>
</organism>
<dbReference type="Gene3D" id="2.60.40.1120">
    <property type="entry name" value="Carboxypeptidase-like, regulatory domain"/>
    <property type="match status" value="1"/>
</dbReference>
<dbReference type="PANTHER" id="PTHR40274">
    <property type="entry name" value="VIRGINIAMYCIN B LYASE"/>
    <property type="match status" value="1"/>
</dbReference>
<feature type="chain" id="PRO_5031009062" evidence="1">
    <location>
        <begin position="29"/>
        <end position="601"/>
    </location>
</feature>
<dbReference type="RefSeq" id="WP_182220146.1">
    <property type="nucleotide sequence ID" value="NZ_JACEZS010000023.1"/>
</dbReference>
<feature type="signal peptide" evidence="1">
    <location>
        <begin position="1"/>
        <end position="28"/>
    </location>
</feature>
<keyword evidence="3" id="KW-1185">Reference proteome</keyword>
<dbReference type="SUPFAM" id="SSF49464">
    <property type="entry name" value="Carboxypeptidase regulatory domain-like"/>
    <property type="match status" value="1"/>
</dbReference>
<evidence type="ECO:0000256" key="1">
    <source>
        <dbReference type="SAM" id="SignalP"/>
    </source>
</evidence>